<reference evidence="1 2" key="1">
    <citation type="submission" date="2012-02" db="EMBL/GenBank/DDBJ databases">
        <title>The Genome Sequence of Bacteroides finegoldii CL09T03C10.</title>
        <authorList>
            <consortium name="The Broad Institute Genome Sequencing Platform"/>
            <person name="Earl A."/>
            <person name="Ward D."/>
            <person name="Feldgarden M."/>
            <person name="Gevers D."/>
            <person name="Zitomersky N.L."/>
            <person name="Coyne M.J."/>
            <person name="Comstock L.E."/>
            <person name="Young S.K."/>
            <person name="Zeng Q."/>
            <person name="Gargeya S."/>
            <person name="Fitzgerald M."/>
            <person name="Haas B."/>
            <person name="Abouelleil A."/>
            <person name="Alvarado L."/>
            <person name="Arachchi H.M."/>
            <person name="Berlin A."/>
            <person name="Chapman S.B."/>
            <person name="Gearin G."/>
            <person name="Goldberg J."/>
            <person name="Griggs A."/>
            <person name="Gujja S."/>
            <person name="Hansen M."/>
            <person name="Heiman D."/>
            <person name="Howarth C."/>
            <person name="Larimer J."/>
            <person name="Lui A."/>
            <person name="MacDonald P.J.P."/>
            <person name="McCowen C."/>
            <person name="Montmayeur A."/>
            <person name="Murphy C."/>
            <person name="Neiman D."/>
            <person name="Pearson M."/>
            <person name="Priest M."/>
            <person name="Roberts A."/>
            <person name="Saif S."/>
            <person name="Shea T."/>
            <person name="Sisk P."/>
            <person name="Stolte C."/>
            <person name="Sykes S."/>
            <person name="Wortman J."/>
            <person name="Nusbaum C."/>
            <person name="Birren B."/>
        </authorList>
    </citation>
    <scope>NUCLEOTIDE SEQUENCE [LARGE SCALE GENOMIC DNA]</scope>
    <source>
        <strain evidence="1 2">CL09T03C10</strain>
    </source>
</reference>
<organism evidence="1 2">
    <name type="scientific">Bacteroides finegoldii CL09T03C10</name>
    <dbReference type="NCBI Taxonomy" id="997888"/>
    <lineage>
        <taxon>Bacteria</taxon>
        <taxon>Pseudomonadati</taxon>
        <taxon>Bacteroidota</taxon>
        <taxon>Bacteroidia</taxon>
        <taxon>Bacteroidales</taxon>
        <taxon>Bacteroidaceae</taxon>
        <taxon>Bacteroides</taxon>
    </lineage>
</organism>
<dbReference type="HOGENOM" id="CLU_2285844_0_0_10"/>
<name>K5CJ32_9BACE</name>
<sequence length="109" mass="12609">MLDKIIDIIMTILPFFGGRKKRQQMMQEVKEFSELVKEQYSFLMQQLEKVLKDYFDLSDRVKEMHSEIFSLKGRLSEAVALQCINKECIQRNNGSESASSSISLIPDNA</sequence>
<evidence type="ECO:0000313" key="1">
    <source>
        <dbReference type="EMBL" id="EKJ89761.1"/>
    </source>
</evidence>
<accession>K5CJ32</accession>
<gene>
    <name evidence="1" type="ORF">HMPREF1057_03302</name>
</gene>
<proteinExistence type="predicted"/>
<comment type="caution">
    <text evidence="1">The sequence shown here is derived from an EMBL/GenBank/DDBJ whole genome shotgun (WGS) entry which is preliminary data.</text>
</comment>
<dbReference type="OrthoDB" id="1049318at2"/>
<evidence type="ECO:0000313" key="2">
    <source>
        <dbReference type="Proteomes" id="UP000007995"/>
    </source>
</evidence>
<dbReference type="RefSeq" id="WP_007765537.1">
    <property type="nucleotide sequence ID" value="NZ_AKBZ01000002.1"/>
</dbReference>
<protein>
    <submittedName>
        <fullName evidence="1">Uncharacterized protein</fullName>
    </submittedName>
</protein>
<dbReference type="EMBL" id="AGXW01000012">
    <property type="protein sequence ID" value="EKJ89761.1"/>
    <property type="molecule type" value="Genomic_DNA"/>
</dbReference>
<dbReference type="Proteomes" id="UP000007995">
    <property type="component" value="Unassembled WGS sequence"/>
</dbReference>
<dbReference type="AlphaFoldDB" id="K5CJ32"/>